<evidence type="ECO:0000256" key="3">
    <source>
        <dbReference type="ARBA" id="ARBA00023163"/>
    </source>
</evidence>
<keyword evidence="3" id="KW-0804">Transcription</keyword>
<accession>A0A5B8FQR4</accession>
<dbReference type="GO" id="GO:0003700">
    <property type="term" value="F:DNA-binding transcription factor activity"/>
    <property type="evidence" value="ECO:0007669"/>
    <property type="project" value="InterPro"/>
</dbReference>
<evidence type="ECO:0000313" key="6">
    <source>
        <dbReference type="Proteomes" id="UP000305888"/>
    </source>
</evidence>
<keyword evidence="6" id="KW-1185">Reference proteome</keyword>
<dbReference type="Proteomes" id="UP000305888">
    <property type="component" value="Chromosome"/>
</dbReference>
<name>A0A5B8FQR4_9RHOB</name>
<dbReference type="EMBL" id="CP040818">
    <property type="protein sequence ID" value="QDL91016.1"/>
    <property type="molecule type" value="Genomic_DNA"/>
</dbReference>
<proteinExistence type="predicted"/>
<reference evidence="5 6" key="1">
    <citation type="submission" date="2019-06" db="EMBL/GenBank/DDBJ databases">
        <title>Genome sequence of Rhodobacteraceae bacterium D4M1.</title>
        <authorList>
            <person name="Cao J."/>
        </authorList>
    </citation>
    <scope>NUCLEOTIDE SEQUENCE [LARGE SCALE GENOMIC DNA]</scope>
    <source>
        <strain evidence="5 6">D4M1</strain>
    </source>
</reference>
<dbReference type="PROSITE" id="PS01117">
    <property type="entry name" value="HTH_MARR_1"/>
    <property type="match status" value="1"/>
</dbReference>
<organism evidence="5 6">
    <name type="scientific">Paroceanicella profunda</name>
    <dbReference type="NCBI Taxonomy" id="2579971"/>
    <lineage>
        <taxon>Bacteria</taxon>
        <taxon>Pseudomonadati</taxon>
        <taxon>Pseudomonadota</taxon>
        <taxon>Alphaproteobacteria</taxon>
        <taxon>Rhodobacterales</taxon>
        <taxon>Paracoccaceae</taxon>
        <taxon>Paroceanicella</taxon>
    </lineage>
</organism>
<dbReference type="SUPFAM" id="SSF46785">
    <property type="entry name" value="Winged helix' DNA-binding domain"/>
    <property type="match status" value="1"/>
</dbReference>
<dbReference type="RefSeq" id="WP_138578459.1">
    <property type="nucleotide sequence ID" value="NZ_CP040818.1"/>
</dbReference>
<evidence type="ECO:0000259" key="4">
    <source>
        <dbReference type="PROSITE" id="PS50995"/>
    </source>
</evidence>
<dbReference type="GO" id="GO:0003677">
    <property type="term" value="F:DNA binding"/>
    <property type="evidence" value="ECO:0007669"/>
    <property type="project" value="UniProtKB-KW"/>
</dbReference>
<dbReference type="KEGG" id="ppru:FDP22_03970"/>
<dbReference type="PROSITE" id="PS50995">
    <property type="entry name" value="HTH_MARR_2"/>
    <property type="match status" value="1"/>
</dbReference>
<dbReference type="InterPro" id="IPR023187">
    <property type="entry name" value="Tscrpt_reg_MarR-type_CS"/>
</dbReference>
<dbReference type="InterPro" id="IPR036390">
    <property type="entry name" value="WH_DNA-bd_sf"/>
</dbReference>
<dbReference type="Pfam" id="PF12802">
    <property type="entry name" value="MarR_2"/>
    <property type="match status" value="1"/>
</dbReference>
<evidence type="ECO:0000313" key="5">
    <source>
        <dbReference type="EMBL" id="QDL91016.1"/>
    </source>
</evidence>
<evidence type="ECO:0000256" key="1">
    <source>
        <dbReference type="ARBA" id="ARBA00023015"/>
    </source>
</evidence>
<sequence length="153" mass="17243">MDTQRTEISSAFLEALTRLSRKLRTQFNARVVAHGLTYPRARALLRLADRAGMTQSELAFELELEKPTLVRLLDRMEALDLIRREADPKDRRAKLIILTAHGRTQAELVKGLGAELRHDYFSTLDTDALCDAVRLMEAVSARIDAHSQEDGDA</sequence>
<dbReference type="PRINTS" id="PR00598">
    <property type="entry name" value="HTHMARR"/>
</dbReference>
<dbReference type="PANTHER" id="PTHR42756:SF1">
    <property type="entry name" value="TRANSCRIPTIONAL REPRESSOR OF EMRAB OPERON"/>
    <property type="match status" value="1"/>
</dbReference>
<dbReference type="AlphaFoldDB" id="A0A5B8FQR4"/>
<gene>
    <name evidence="5" type="ORF">FDP22_03970</name>
</gene>
<dbReference type="OrthoDB" id="8452803at2"/>
<feature type="domain" description="HTH marR-type" evidence="4">
    <location>
        <begin position="9"/>
        <end position="141"/>
    </location>
</feature>
<dbReference type="PANTHER" id="PTHR42756">
    <property type="entry name" value="TRANSCRIPTIONAL REGULATOR, MARR"/>
    <property type="match status" value="1"/>
</dbReference>
<dbReference type="InterPro" id="IPR000835">
    <property type="entry name" value="HTH_MarR-typ"/>
</dbReference>
<keyword evidence="2" id="KW-0238">DNA-binding</keyword>
<keyword evidence="1" id="KW-0805">Transcription regulation</keyword>
<dbReference type="SMART" id="SM00347">
    <property type="entry name" value="HTH_MARR"/>
    <property type="match status" value="1"/>
</dbReference>
<protein>
    <submittedName>
        <fullName evidence="5">MarR family transcriptional regulator</fullName>
    </submittedName>
</protein>
<dbReference type="InterPro" id="IPR036388">
    <property type="entry name" value="WH-like_DNA-bd_sf"/>
</dbReference>
<evidence type="ECO:0000256" key="2">
    <source>
        <dbReference type="ARBA" id="ARBA00023125"/>
    </source>
</evidence>
<dbReference type="Gene3D" id="1.10.10.10">
    <property type="entry name" value="Winged helix-like DNA-binding domain superfamily/Winged helix DNA-binding domain"/>
    <property type="match status" value="1"/>
</dbReference>